<organism evidence="2 3">
    <name type="scientific">Mongoliitalea lutea</name>
    <dbReference type="NCBI Taxonomy" id="849756"/>
    <lineage>
        <taxon>Bacteria</taxon>
        <taxon>Pseudomonadati</taxon>
        <taxon>Bacteroidota</taxon>
        <taxon>Cytophagia</taxon>
        <taxon>Cytophagales</taxon>
        <taxon>Cyclobacteriaceae</taxon>
        <taxon>Mongoliitalea</taxon>
    </lineage>
</organism>
<comment type="caution">
    <text evidence="2">The sequence shown here is derived from an EMBL/GenBank/DDBJ whole genome shotgun (WGS) entry which is preliminary data.</text>
</comment>
<sequence length="68" mass="8218">MSRDIKPDLSKLRPAIFWDTSLDKIDWLQHRQYVMDRVMERGNEDEKKLIKDFYALEGNSIDFIFLIL</sequence>
<evidence type="ECO:0000313" key="2">
    <source>
        <dbReference type="EMBL" id="GHB32302.1"/>
    </source>
</evidence>
<evidence type="ECO:0000313" key="3">
    <source>
        <dbReference type="Proteomes" id="UP000642809"/>
    </source>
</evidence>
<evidence type="ECO:0000259" key="1">
    <source>
        <dbReference type="Pfam" id="PF21956"/>
    </source>
</evidence>
<name>A0A8J3CVL3_9BACT</name>
<dbReference type="AlphaFoldDB" id="A0A8J3CVL3"/>
<keyword evidence="3" id="KW-1185">Reference proteome</keyword>
<dbReference type="Proteomes" id="UP000642809">
    <property type="component" value="Unassembled WGS sequence"/>
</dbReference>
<accession>A0A8J3CVL3</accession>
<dbReference type="RefSeq" id="WP_373295120.1">
    <property type="nucleotide sequence ID" value="NZ_BMYF01000005.1"/>
</dbReference>
<reference evidence="2" key="1">
    <citation type="journal article" date="2014" name="Int. J. Syst. Evol. Microbiol.">
        <title>Complete genome sequence of Corynebacterium casei LMG S-19264T (=DSM 44701T), isolated from a smear-ripened cheese.</title>
        <authorList>
            <consortium name="US DOE Joint Genome Institute (JGI-PGF)"/>
            <person name="Walter F."/>
            <person name="Albersmeier A."/>
            <person name="Kalinowski J."/>
            <person name="Ruckert C."/>
        </authorList>
    </citation>
    <scope>NUCLEOTIDE SEQUENCE</scope>
    <source>
        <strain evidence="2">KCTC 23224</strain>
    </source>
</reference>
<proteinExistence type="predicted"/>
<feature type="domain" description="DUF6922" evidence="1">
    <location>
        <begin position="12"/>
        <end position="57"/>
    </location>
</feature>
<dbReference type="InterPro" id="IPR053830">
    <property type="entry name" value="DUF6922"/>
</dbReference>
<reference evidence="2" key="2">
    <citation type="submission" date="2020-09" db="EMBL/GenBank/DDBJ databases">
        <authorList>
            <person name="Sun Q."/>
            <person name="Kim S."/>
        </authorList>
    </citation>
    <scope>NUCLEOTIDE SEQUENCE</scope>
    <source>
        <strain evidence="2">KCTC 23224</strain>
    </source>
</reference>
<dbReference type="EMBL" id="BMYF01000005">
    <property type="protein sequence ID" value="GHB32302.1"/>
    <property type="molecule type" value="Genomic_DNA"/>
</dbReference>
<protein>
    <recommendedName>
        <fullName evidence="1">DUF6922 domain-containing protein</fullName>
    </recommendedName>
</protein>
<gene>
    <name evidence="2" type="ORF">GCM10008106_11610</name>
</gene>
<dbReference type="Pfam" id="PF21956">
    <property type="entry name" value="DUF6922"/>
    <property type="match status" value="1"/>
</dbReference>